<evidence type="ECO:0000313" key="8">
    <source>
        <dbReference type="Proteomes" id="UP000247832"/>
    </source>
</evidence>
<feature type="compositionally biased region" description="Polar residues" evidence="4">
    <location>
        <begin position="1"/>
        <end position="34"/>
    </location>
</feature>
<dbReference type="OrthoDB" id="9802525at2"/>
<dbReference type="GO" id="GO:0016757">
    <property type="term" value="F:glycosyltransferase activity"/>
    <property type="evidence" value="ECO:0007669"/>
    <property type="project" value="UniProtKB-KW"/>
</dbReference>
<dbReference type="InterPro" id="IPR050194">
    <property type="entry name" value="Glycosyltransferase_grp1"/>
</dbReference>
<dbReference type="Gene3D" id="3.40.50.2000">
    <property type="entry name" value="Glycogen Phosphorylase B"/>
    <property type="match status" value="2"/>
</dbReference>
<evidence type="ECO:0000259" key="5">
    <source>
        <dbReference type="Pfam" id="PF00534"/>
    </source>
</evidence>
<sequence>MPRGSSESSFRTKWSCASGTSQSRSTTALGTSAVSLRRGAGPVRRPIKPPGVLSVTTTPGESPQKPLTILIAADTYPPHINGAAQFSFRLATGMTARGHDVHVMACRADSGPMFTEKRDEATVHRLRSRSVPTNEYFRISLGWEIKKDIVALFDVIKPDVVHVQSHYMIGGRVVSEARRRGIRIVATNHFMPENLNPFLPFPQWFKNVVGRVSWRDMGKVMSRADVVTTPTPLAAKAMHQHAFLRKVLPLSNGIEVGNYELAEGEVLEPNMYPTVMFAGRLAEEKHIDVLIDAIAKTPAELNLHLVVVGGGEVKAALKAQAEKLGLAGRVRFTGLISDAELRDLYLKADLFVMPGTAELQSLVTLEAMSASTPVILANAMALPHLMEEGVNGYLFTPNDSNDLAEKITTIMRLSPEDRAAMGSASHSMVARHGLAKTLDTFEAIYRGGSYEDYAV</sequence>
<feature type="region of interest" description="Disordered" evidence="4">
    <location>
        <begin position="1"/>
        <end position="61"/>
    </location>
</feature>
<protein>
    <recommendedName>
        <fullName evidence="1">D-inositol 3-phosphate glycosyltransferase</fullName>
    </recommendedName>
</protein>
<dbReference type="Pfam" id="PF13439">
    <property type="entry name" value="Glyco_transf_4"/>
    <property type="match status" value="1"/>
</dbReference>
<dbReference type="SUPFAM" id="SSF53756">
    <property type="entry name" value="UDP-Glycosyltransferase/glycogen phosphorylase"/>
    <property type="match status" value="1"/>
</dbReference>
<evidence type="ECO:0000256" key="3">
    <source>
        <dbReference type="ARBA" id="ARBA00022679"/>
    </source>
</evidence>
<evidence type="ECO:0000259" key="6">
    <source>
        <dbReference type="Pfam" id="PF13439"/>
    </source>
</evidence>
<proteinExistence type="predicted"/>
<keyword evidence="2" id="KW-0328">Glycosyltransferase</keyword>
<dbReference type="AlphaFoldDB" id="A0A2V5LVF6"/>
<dbReference type="Pfam" id="PF00534">
    <property type="entry name" value="Glycos_transf_1"/>
    <property type="match status" value="1"/>
</dbReference>
<gene>
    <name evidence="7" type="ORF">CVV68_15625</name>
</gene>
<organism evidence="7 8">
    <name type="scientific">Arthrobacter livingstonensis</name>
    <dbReference type="NCBI Taxonomy" id="670078"/>
    <lineage>
        <taxon>Bacteria</taxon>
        <taxon>Bacillati</taxon>
        <taxon>Actinomycetota</taxon>
        <taxon>Actinomycetes</taxon>
        <taxon>Micrococcales</taxon>
        <taxon>Micrococcaceae</taxon>
        <taxon>Arthrobacter</taxon>
    </lineage>
</organism>
<name>A0A2V5LVF6_9MICC</name>
<evidence type="ECO:0000256" key="2">
    <source>
        <dbReference type="ARBA" id="ARBA00022676"/>
    </source>
</evidence>
<dbReference type="InterPro" id="IPR001296">
    <property type="entry name" value="Glyco_trans_1"/>
</dbReference>
<comment type="caution">
    <text evidence="7">The sequence shown here is derived from an EMBL/GenBank/DDBJ whole genome shotgun (WGS) entry which is preliminary data.</text>
</comment>
<dbReference type="InterPro" id="IPR028098">
    <property type="entry name" value="Glyco_trans_4-like_N"/>
</dbReference>
<feature type="domain" description="Glycosyltransferase subfamily 4-like N-terminal" evidence="6">
    <location>
        <begin position="80"/>
        <end position="255"/>
    </location>
</feature>
<evidence type="ECO:0000256" key="4">
    <source>
        <dbReference type="SAM" id="MobiDB-lite"/>
    </source>
</evidence>
<reference evidence="7 8" key="1">
    <citation type="submission" date="2018-05" db="EMBL/GenBank/DDBJ databases">
        <title>Genetic diversity of glacier-inhabiting Cryobacterium bacteria in China and description of Cryobacterium mengkeensis sp. nov. and Arthrobacter glacialis sp. nov.</title>
        <authorList>
            <person name="Liu Q."/>
            <person name="Xin Y.-H."/>
        </authorList>
    </citation>
    <scope>NUCLEOTIDE SEQUENCE [LARGE SCALE GENOMIC DNA]</scope>
    <source>
        <strain evidence="7 8">LI2</strain>
    </source>
</reference>
<dbReference type="Proteomes" id="UP000247832">
    <property type="component" value="Unassembled WGS sequence"/>
</dbReference>
<keyword evidence="8" id="KW-1185">Reference proteome</keyword>
<evidence type="ECO:0000256" key="1">
    <source>
        <dbReference type="ARBA" id="ARBA00021292"/>
    </source>
</evidence>
<evidence type="ECO:0000313" key="7">
    <source>
        <dbReference type="EMBL" id="PYI66026.1"/>
    </source>
</evidence>
<keyword evidence="3 7" id="KW-0808">Transferase</keyword>
<dbReference type="PANTHER" id="PTHR45947">
    <property type="entry name" value="SULFOQUINOVOSYL TRANSFERASE SQD2"/>
    <property type="match status" value="1"/>
</dbReference>
<feature type="domain" description="Glycosyl transferase family 1" evidence="5">
    <location>
        <begin position="267"/>
        <end position="425"/>
    </location>
</feature>
<accession>A0A2V5LVF6</accession>
<dbReference type="GO" id="GO:1901137">
    <property type="term" value="P:carbohydrate derivative biosynthetic process"/>
    <property type="evidence" value="ECO:0007669"/>
    <property type="project" value="UniProtKB-ARBA"/>
</dbReference>
<dbReference type="PANTHER" id="PTHR45947:SF3">
    <property type="entry name" value="SULFOQUINOVOSYL TRANSFERASE SQD2"/>
    <property type="match status" value="1"/>
</dbReference>
<dbReference type="EMBL" id="QJVD01000018">
    <property type="protein sequence ID" value="PYI66026.1"/>
    <property type="molecule type" value="Genomic_DNA"/>
</dbReference>